<proteinExistence type="inferred from homology"/>
<dbReference type="NCBIfam" id="TIGR01733">
    <property type="entry name" value="AA-adenyl-dom"/>
    <property type="match status" value="3"/>
</dbReference>
<dbReference type="SUPFAM" id="SSF52777">
    <property type="entry name" value="CoA-dependent acyltransferases"/>
    <property type="match status" value="12"/>
</dbReference>
<dbReference type="Pfam" id="PF18563">
    <property type="entry name" value="TubC_N"/>
    <property type="match status" value="1"/>
</dbReference>
<dbReference type="Pfam" id="PF00668">
    <property type="entry name" value="Condensation"/>
    <property type="match status" value="6"/>
</dbReference>
<dbReference type="GO" id="GO:0031177">
    <property type="term" value="F:phosphopantetheine binding"/>
    <property type="evidence" value="ECO:0007669"/>
    <property type="project" value="InterPro"/>
</dbReference>
<dbReference type="CDD" id="cd19543">
    <property type="entry name" value="DCL_NRPS"/>
    <property type="match status" value="2"/>
</dbReference>
<reference evidence="6 7" key="1">
    <citation type="submission" date="2016-10" db="EMBL/GenBank/DDBJ databases">
        <authorList>
            <person name="de Groot N.N."/>
        </authorList>
    </citation>
    <scope>NUCLEOTIDE SEQUENCE [LARGE SCALE GENOMIC DNA]</scope>
    <source>
        <strain evidence="6 7">DSM 21039</strain>
    </source>
</reference>
<dbReference type="InterPro" id="IPR020845">
    <property type="entry name" value="AMP-binding_CS"/>
</dbReference>
<dbReference type="Pfam" id="PF00550">
    <property type="entry name" value="PP-binding"/>
    <property type="match status" value="3"/>
</dbReference>
<dbReference type="Gene3D" id="3.30.559.10">
    <property type="entry name" value="Chloramphenicol acetyltransferase-like domain"/>
    <property type="match status" value="6"/>
</dbReference>
<dbReference type="InterPro" id="IPR044894">
    <property type="entry name" value="TubC_N_sf"/>
</dbReference>
<dbReference type="GO" id="GO:0043041">
    <property type="term" value="P:amino acid activation for nonribosomal peptide biosynthetic process"/>
    <property type="evidence" value="ECO:0007669"/>
    <property type="project" value="UniProtKB-ARBA"/>
</dbReference>
<dbReference type="SUPFAM" id="SSF47336">
    <property type="entry name" value="ACP-like"/>
    <property type="match status" value="3"/>
</dbReference>
<dbReference type="InterPro" id="IPR045851">
    <property type="entry name" value="AMP-bd_C_sf"/>
</dbReference>
<comment type="cofactor">
    <cofactor evidence="1">
        <name>pantetheine 4'-phosphate</name>
        <dbReference type="ChEBI" id="CHEBI:47942"/>
    </cofactor>
</comment>
<evidence type="ECO:0000259" key="5">
    <source>
        <dbReference type="PROSITE" id="PS50075"/>
    </source>
</evidence>
<dbReference type="InterPro" id="IPR001242">
    <property type="entry name" value="Condensation_dom"/>
</dbReference>
<feature type="domain" description="Carrier" evidence="5">
    <location>
        <begin position="4052"/>
        <end position="4127"/>
    </location>
</feature>
<dbReference type="InterPro" id="IPR036736">
    <property type="entry name" value="ACP-like_sf"/>
</dbReference>
<dbReference type="OrthoDB" id="4317020at2"/>
<dbReference type="Gene3D" id="2.30.38.10">
    <property type="entry name" value="Luciferase, Domain 3"/>
    <property type="match status" value="3"/>
</dbReference>
<dbReference type="InterPro" id="IPR041464">
    <property type="entry name" value="TubC_N"/>
</dbReference>
<dbReference type="FunFam" id="3.30.559.30:FF:000001">
    <property type="entry name" value="Non-ribosomal peptide synthetase"/>
    <property type="match status" value="1"/>
</dbReference>
<name>A0A1H8KMT4_9BACT</name>
<accession>A0A1H8KMT4</accession>
<dbReference type="InterPro" id="IPR009081">
    <property type="entry name" value="PP-bd_ACP"/>
</dbReference>
<dbReference type="FunFam" id="3.40.50.980:FF:000001">
    <property type="entry name" value="Non-ribosomal peptide synthetase"/>
    <property type="match status" value="3"/>
</dbReference>
<dbReference type="RefSeq" id="WP_089921423.1">
    <property type="nucleotide sequence ID" value="NZ_FOBB01000018.1"/>
</dbReference>
<dbReference type="Gene3D" id="3.30.300.30">
    <property type="match status" value="3"/>
</dbReference>
<dbReference type="CDD" id="cd19534">
    <property type="entry name" value="E_NRPS"/>
    <property type="match status" value="2"/>
</dbReference>
<dbReference type="Pfam" id="PF13193">
    <property type="entry name" value="AMP-binding_C"/>
    <property type="match status" value="3"/>
</dbReference>
<keyword evidence="7" id="KW-1185">Reference proteome</keyword>
<sequence length="4593" mass="512968">MIGEKQNHVIHILAGARKSGIFIFLEGTKLRMKAPKDHPLAPGLMEELKANREAIIAFLQSEEGDMLKINTVMEPVTPAFPLPGERLPLSFSQERLWFIDQLEGSTHYHMPAILKLQGQPDLQLLEQACREIVGRHEVLRTVLQQEDGKPFQVILPPDGWKMEYVEDPALADENYLQQYIDHYINRPFDLSAEYMLRVSMLRLKEDEHVLLALMHHVASDAWSQGLVVKELAELYNARLQGRTPVLPELPVQYKDYALWQRRYLQEHLLDDQLAYWEKQLKNVLPLNLPTDFAHPAKQSTRGRSVVFPLDAGLSARLRQLSNQQEVTLFMTMLAAFKVLLYRYGGQEDICVGTSVANRTQQELTDLVGFFVNTLALRSQLNDDITFAALLQEVKNTTLEAYANQDIPFLKVVEKIGAERDISRSPVFQVMFVLQNTPGVPDMQLGDLQLSTTPVEYAGLKFNLTFNIFETEGRLLVNVDYSTDLFEAATINAMMRHYETLLQAVTVTPEVPVGRLDMLSADEKHLLLHTYSGVQAAYPDDQTIVSLFEAQAQRTPDQTALIYKEQRFTYRELNAEADKLAMYLRTAAGVKPGHIVGLLMEQSDQAVIGILGILKAGGAYLPLDPLLPAERLTAMLKDATPQALVTSSSWMFSLNEYFTEHIFAMDIQLPMLEAVETPPQVNQPDDLAYVIYTSGSTGQPKGVMISHRSNVNMSTDQVQKFGVQANDHVLQFASLSFDASVSEICMAFYTGAALVIADKELISDGGRFIAYLRTNNVSVATLPPAYLGALKAEELRFLRVVITAGEAAVKADALYLAQHLNYFNAYGPTECAVCVSMHKVTAKDKQLRSIPIGTPVANLRVYILNNSLELCPPGAYGEICVSGTGLAKGYLNSPALSATRFIANPFEPGEKIYRTGDIGRWLPGGAIAFLGRKDEQVKIRGYRIELGEIENRLQQAPGVLQSVVTVYDDKQGLKRLVGFVVPGADYKETAVLQYLEQLLPDYMIPSALLALEALPLTANGKVDRRQLPDPAAILQKGDNYEAPRTEVEKILCTIWQELLHAERVGIHDNFFSLGGDSIITIQVVSRCKRAGLELQPRDLFEYQTVAGLALQVRTLSPVQAEQGLLEGELALMPVQQWYLQQQQPSISHYNQSVLLSLDKKLPAAAVEQVLHKLTTHHDSLRLHFTATAEGWKQEYGLNAGTVETVMLGNEEDLTALCNRYQRSLDITNGVVYRFVHILMPASYTHNRLLLVVHHLCVDGISWRIIAEDLETGLEQVMSGGTPDFGSKSSSLRQWSSFLAAYSTQPSIQRQQQYWLGVAARYRPLPVDHTAAASTQNDVRTVVVNLDAAATTTLLQGAHTAYHTEINDLLLSALLQTICSWSGHTDLLLGMEGHGREPLNAELDNSRTVGWFTSFYPLCLSLPAAADKGMLLRSVKEQLRNIPGKGIGYGLLRYLHPDHAVRNSLAAGTPEVVFNYLGQLDNTIRSGQYVSWAPEPAGMAMAAEHIFSSRLEINSSVMDGELMLAWNYSSKDYDAATIEMLAADYIRSLQELITHCTAVKQRVLTPSDYGLGNRVTLQEFDTFMRSLPADSGPVTAIYPLGPLQEGLLFHGVYEQSEAYMAQFTCEFAAPDLDLLRRCWEQLMQEHSVLRSSYHHKDMSIPVQCVHEKVTLPFEVTDYRPFSKDEQRNQLEAFLVADRLRGFDFRRAPLMRVTLFRLEEDVYRMVWTSHHIILDGWSTAILMEEILQHYEVLSKGGTLQVKQEDRYEDYIRYLGKRDAEADAAFWKTYMQGFAQPVLLPFVNDQQGRNKGTDLFHRTELVCDAAFTARVKAFAQANQLTVNTLMQGVWSYLLYRYTGLMDVLYGVTVSGRPGELENAEQRVGLYINTLPLRVQVNVNDTVAGWLTELQAAHTRTRESQYTPLHTIQSWAGIRGDLFDNILAFENYPVSEKITADWELNAFNVSIQEQSNYLLALNILLKEELVVCFTYNQHLLDARYAVMMKTHFGYILEQMVENGSRTLGSLQLLTPAETLQLAVFNDTAATYPSDKSLVTLFEEQAARTPGNPAVVTPTGTLSYRQLNENADQLAAYLVDRYTTDRPVVAVMMQRSEWLITGMLGILKSGAAYLPVDPSLVPERKSWMLEDAGATILLTDSDTMFELDVAFSGEIIALDIQLPTLQANKHLLPEIIDAAAPAYVIYTSGSTGQPKGVQVAHQPIVNLSYWHNNAFEVSDTSRATVYSGIGFDACGWEIWPYLLKGACLYPLEEAVKLNMEQLVSRMRNSGITHCFLPTPVCEQFIAYAGDLDGRLLLLTGGDKLKTAGAGLRVVNNYGLTETGVVATSLALKDYSVITDPAPIGRPIANTAVYILDAQLQQQPLGVKGELYIGGDLLANGYLNNPELTASRFIDHPFIPGAKLYRTGDVGCWLPDGCISFQGRGDEQVKIRGYRIELGDVESHLQQAPGVLQCVVTANEDAYGNKRLIGYVLPAADYREENVQHYLQQRLPEYMRPAALVVMEAFPLTANGKIDRKQLPDPGAALQRSDSYAAPRNATEKTLCRIWEELLHVEQVGIHDNFFSLGGDSIITIQVVSRSKRAGLELQPKDIFECQTIARLSEQVRSLSAVQAEQGLLDGAVKLLPIQQWYLDQERPHPSHYNQSVLLSLNKALPAAGVEQVLHKLAAHHDSLRLHFTQTAAGWEQYYGANAGTVETIELGDSEDLTALCDRYQRSLDITKGIVYRFVYMRTPAAYSHNRLLMVIHHLCVDGISWRILVEDLETGLEQVTAGQLPDFGSKSSSFRQWSAFLADAGTRPHVLSQQRYWEGVISNYAPLPVDHATATSAIRDVRMAVASLDTAATAALLQDASAAYHTEINDLLLSALLQTVCNWSGHTNLLLGLEGHGREQMTDELDCSRTIGWFTNLYPVNLALPAAGDMGLLVRSVKEQLRSIPGKGMGYGMLRYLHPDEAIRNSLASRPPEVVFNYLGQLDNTMQEGRNVSWAPEPAGVTTSEDHPFTNRLQVNGSVMDGMLTFAWNYSAKDYDAATIETLAATYMQVLQELIRHCTAIKKRVYTPSDYGLGGQVTLQEFDAFMQSAAASEAPVTGIYPLGPLQEGLLFHGVYEQYGAYIEQFSCDFKDIDITVLRRCWEQLLQDHSILRSSYHHKDMSIPVQCVHEWATLPFEITDIRAYNDDEKRARLESFLEADRLRGFDFHCAPLMRITLFRLDEDVYRMVWTSHHIILDGWSTAILMEEILQSYETLFSGGARLDRVEDRYEDYIRYLGKRDKLQEQAFWKDYLAGFTQPSLLPFTREKQGRNKGDGTFARIALEFDEDYTTRVRNFAQANSLTVNTLMQGVWSYLLHQYTGLADVLYGVTVSGRPGDMENAEQRVGLYINTLPLRSKMQPSAKVMEWLNALQAGHTATRENQYTPLHTIQSRTGIRGDLFDSILVFENYPMGEVLSREWKLQAFNTQMKEQTNYLLTINIFFGATAVVHFTYNERLAAAAYIHMIRDQFKHVLTQLMDASVKQVQDIRLLCEKDIALLNSISKREAAYPANEGIIAVFNEQVNASPDEWALTDGHVRYTYRQLDERSTALAQHLLDKGTGSEEMIAVCAERSAGLIVALLAILKAGGAYVTIDRSWPPERIKHILGDTGARLLLVEHETKNVLPAGSLAEIVNIEALKYAPVSAQPLPAPAGAAQLAYVMYTSGSTGKPKGVLVTQGNVVSLVKGTSFAALKAGDVLLATGAPTFDAVTFEYWGMLLNGGCLVMCSEKVLLDKDALKQQIKAAGVNKMWFTAGWFNQLVDVDLTVFAPLQLVVAGGEKLSAPHVRKLKEAYPAISIVNGYGPTENTTFSLTHLIEDTSVESVPIGKPLENRSAYILNSRMEFCPIGVAGELYVGGAGLSRAYLQQEELTAARFVTIITPAGIPEKVYRTGDVAMWQPDGAMLFLGRTDNQLKIRGYRVEPDEITNVLVQCPAVKQGVATSFYNAANELQLVAYIVPADAFDRKEIIAYLSAQLPDYMLPALLLPLPELPLTPNGKVDLRALPHPDTLKVTIEKDNLPRNKMEDRLAVIWKEVLGTAHIGRDDNFFEAGGHSLKAISMMTMIEKEFNVNVNIADVFDYPTIRELTPVIAAAAYNEHHEIPLLPEAGSYPLSHAQKRLWINYQLEENKAAYNIPMVYVLEGDLSITALRKALEAMIARHESLRTVFITEEGEPRQRIDSPVNAPVMRFLDLRTAADREQQAAAVINQEADTIFILSMGPLLRTTLLQVEDERFIFCLTMHHIVSDILSMEVMARELSVLYEAYRNNEMHSLAPLALQYKDYASWQHQLIADNNNRHAAYWQQQLGNELPLLQLPFDFQRPAIKSYKGDVVGAALDAAAVQRLQAIGKEHQVSTFMALLTCVKVLLHHYSGQEDIIVGTPVAGREHAALKDQIGFYVNMLALRTHTGSQDTFVQLLKKIREVTLQAYEHQVYPFDKLVSELSLNRVKGRAPLFDVRVELNDITDIRADFKDVNIIATAPTLYLSHYDLTFTFVLTNEGITCQVLYATDLFKKETATRLLSDLLSVIEQVTANPGIVLSAVQLQGKESNTETMLATSFEFQ</sequence>
<dbReference type="SUPFAM" id="SSF56801">
    <property type="entry name" value="Acetyl-CoA synthetase-like"/>
    <property type="match status" value="3"/>
</dbReference>
<feature type="domain" description="Carrier" evidence="5">
    <location>
        <begin position="2543"/>
        <end position="2617"/>
    </location>
</feature>
<dbReference type="Gene3D" id="1.10.10.1830">
    <property type="entry name" value="Non-ribosomal peptide synthase, adenylation domain"/>
    <property type="match status" value="1"/>
</dbReference>
<dbReference type="NCBIfam" id="NF003417">
    <property type="entry name" value="PRK04813.1"/>
    <property type="match status" value="3"/>
</dbReference>
<dbReference type="Gene3D" id="3.30.559.30">
    <property type="entry name" value="Nonribosomal peptide synthetase, condensation domain"/>
    <property type="match status" value="6"/>
</dbReference>
<evidence type="ECO:0000256" key="1">
    <source>
        <dbReference type="ARBA" id="ARBA00001957"/>
    </source>
</evidence>
<protein>
    <submittedName>
        <fullName evidence="6">Non-ribosomal peptide synthase domain TIGR01720/amino acid adenylation domain-containing protein</fullName>
    </submittedName>
</protein>
<dbReference type="FunFam" id="3.40.50.12780:FF:000012">
    <property type="entry name" value="Non-ribosomal peptide synthetase"/>
    <property type="match status" value="1"/>
</dbReference>
<feature type="domain" description="Carrier" evidence="5">
    <location>
        <begin position="1041"/>
        <end position="1115"/>
    </location>
</feature>
<organism evidence="6 7">
    <name type="scientific">Chitinophaga rupis</name>
    <dbReference type="NCBI Taxonomy" id="573321"/>
    <lineage>
        <taxon>Bacteria</taxon>
        <taxon>Pseudomonadati</taxon>
        <taxon>Bacteroidota</taxon>
        <taxon>Chitinophagia</taxon>
        <taxon>Chitinophagales</taxon>
        <taxon>Chitinophagaceae</taxon>
        <taxon>Chitinophaga</taxon>
    </lineage>
</organism>
<dbReference type="FunFam" id="1.10.1200.10:FF:000005">
    <property type="entry name" value="Nonribosomal peptide synthetase 1"/>
    <property type="match status" value="3"/>
</dbReference>
<dbReference type="Proteomes" id="UP000198984">
    <property type="component" value="Unassembled WGS sequence"/>
</dbReference>
<evidence type="ECO:0000256" key="3">
    <source>
        <dbReference type="ARBA" id="ARBA00022450"/>
    </source>
</evidence>
<dbReference type="STRING" id="573321.SAMN04488505_1182"/>
<dbReference type="InterPro" id="IPR020806">
    <property type="entry name" value="PKS_PP-bd"/>
</dbReference>
<gene>
    <name evidence="6" type="ORF">SAMN04488505_1182</name>
</gene>
<dbReference type="PANTHER" id="PTHR45398:SF1">
    <property type="entry name" value="ENZYME, PUTATIVE (JCVI)-RELATED"/>
    <property type="match status" value="1"/>
</dbReference>
<evidence type="ECO:0000313" key="6">
    <source>
        <dbReference type="EMBL" id="SEN94290.1"/>
    </source>
</evidence>
<evidence type="ECO:0000313" key="7">
    <source>
        <dbReference type="Proteomes" id="UP000198984"/>
    </source>
</evidence>
<dbReference type="FunFam" id="2.30.38.10:FF:000001">
    <property type="entry name" value="Non-ribosomal peptide synthetase PvdI"/>
    <property type="match status" value="1"/>
</dbReference>
<evidence type="ECO:0000256" key="4">
    <source>
        <dbReference type="ARBA" id="ARBA00022553"/>
    </source>
</evidence>
<dbReference type="FunFam" id="3.30.300.30:FF:000010">
    <property type="entry name" value="Enterobactin synthetase component F"/>
    <property type="match status" value="2"/>
</dbReference>
<dbReference type="PROSITE" id="PS00455">
    <property type="entry name" value="AMP_BINDING"/>
    <property type="match status" value="3"/>
</dbReference>
<keyword evidence="3" id="KW-0596">Phosphopantetheine</keyword>
<keyword evidence="4" id="KW-0597">Phosphoprotein</keyword>
<dbReference type="PANTHER" id="PTHR45398">
    <property type="match status" value="1"/>
</dbReference>
<dbReference type="Gene3D" id="3.40.50.980">
    <property type="match status" value="6"/>
</dbReference>
<dbReference type="PROSITE" id="PS50075">
    <property type="entry name" value="CARRIER"/>
    <property type="match status" value="3"/>
</dbReference>
<dbReference type="InterPro" id="IPR010071">
    <property type="entry name" value="AA_adenyl_dom"/>
</dbReference>
<dbReference type="CDD" id="cd19531">
    <property type="entry name" value="LCL_NRPS-like"/>
    <property type="match status" value="2"/>
</dbReference>
<dbReference type="CDD" id="cd12117">
    <property type="entry name" value="A_NRPS_Srf_like"/>
    <property type="match status" value="1"/>
</dbReference>
<dbReference type="InterPro" id="IPR023213">
    <property type="entry name" value="CAT-like_dom_sf"/>
</dbReference>
<dbReference type="GO" id="GO:0044550">
    <property type="term" value="P:secondary metabolite biosynthetic process"/>
    <property type="evidence" value="ECO:0007669"/>
    <property type="project" value="UniProtKB-ARBA"/>
</dbReference>
<dbReference type="CDD" id="cd05930">
    <property type="entry name" value="A_NRPS"/>
    <property type="match status" value="2"/>
</dbReference>
<dbReference type="InterPro" id="IPR000873">
    <property type="entry name" value="AMP-dep_synth/lig_dom"/>
</dbReference>
<dbReference type="Pfam" id="PF00501">
    <property type="entry name" value="AMP-binding"/>
    <property type="match status" value="3"/>
</dbReference>
<dbReference type="NCBIfam" id="TIGR01720">
    <property type="entry name" value="NRPS-para261"/>
    <property type="match status" value="2"/>
</dbReference>
<evidence type="ECO:0000256" key="2">
    <source>
        <dbReference type="ARBA" id="ARBA00006432"/>
    </source>
</evidence>
<dbReference type="GO" id="GO:0003824">
    <property type="term" value="F:catalytic activity"/>
    <property type="evidence" value="ECO:0007669"/>
    <property type="project" value="InterPro"/>
</dbReference>
<dbReference type="EMBL" id="FOBB01000018">
    <property type="protein sequence ID" value="SEN94290.1"/>
    <property type="molecule type" value="Genomic_DNA"/>
</dbReference>
<dbReference type="InterPro" id="IPR010060">
    <property type="entry name" value="NRPS_synth"/>
</dbReference>
<dbReference type="Gene3D" id="1.10.1200.10">
    <property type="entry name" value="ACP-like"/>
    <property type="match status" value="3"/>
</dbReference>
<comment type="similarity">
    <text evidence="2">Belongs to the ATP-dependent AMP-binding enzyme family.</text>
</comment>
<dbReference type="InterPro" id="IPR025110">
    <property type="entry name" value="AMP-bd_C"/>
</dbReference>
<dbReference type="SMART" id="SM00823">
    <property type="entry name" value="PKS_PP"/>
    <property type="match status" value="3"/>
</dbReference>